<sequence length="511" mass="58186">MSSLKEILRLVLTTSWSNRQIGRVVGRSYNTVARYRHLVRIHSLTWSDLAERPLDELDALFNRVTHRTEEKQHPDWAWVHEQMQHRGMTRTLLWEEYRRACPEHALAYSQFSHYYRAYLRKLHPVMRQHHAPGERVFVDFSGRRPTYIKPETGERVDVELFIGVLGYSNYVFALACPSQQVPQWIKAHVQMFEAFGGSPQVIVPDNLRSAVTRAGRDPIIHRTYQEMASHYDSVVLPARARRPKDKAKVEGSVLIVQRWVLLRLRHRTFFSLTELNQAIAELVAELNRRPFKKMEGSRLERFEASESAALRPLPEQPYEHGDWTASQTVPADYHVRLDKHWYSVPFTYIGCAVEGRLSADAVEIYCSGVRIASHRRGAADGTTTDPGHLPKHHAMYAARTPEHFARWAESIGPATAAFVQKQFERPHPGLGLPCCDRLQALTRKHGAAELESAVQRALDIRSPSEKTVRALLSSGRHHASGDVVEEAATALPAHRNIRGSAYFASAKEVSA</sequence>
<keyword evidence="4" id="KW-1185">Reference proteome</keyword>
<dbReference type="InterPro" id="IPR001584">
    <property type="entry name" value="Integrase_cat-core"/>
</dbReference>
<dbReference type="InterPro" id="IPR012337">
    <property type="entry name" value="RNaseH-like_sf"/>
</dbReference>
<comment type="caution">
    <text evidence="3">The sequence shown here is derived from an EMBL/GenBank/DDBJ whole genome shotgun (WGS) entry which is preliminary data.</text>
</comment>
<protein>
    <submittedName>
        <fullName evidence="3">IS21 family transposase</fullName>
    </submittedName>
</protein>
<evidence type="ECO:0000313" key="4">
    <source>
        <dbReference type="Proteomes" id="UP001381174"/>
    </source>
</evidence>
<evidence type="ECO:0000256" key="1">
    <source>
        <dbReference type="ARBA" id="ARBA00009277"/>
    </source>
</evidence>
<name>A0ABU8JAR5_9GAMM</name>
<dbReference type="Gene3D" id="3.30.420.10">
    <property type="entry name" value="Ribonuclease H-like superfamily/Ribonuclease H"/>
    <property type="match status" value="1"/>
</dbReference>
<organism evidence="3 4">
    <name type="scientific">Fulvimonas yonginensis</name>
    <dbReference type="NCBI Taxonomy" id="1495200"/>
    <lineage>
        <taxon>Bacteria</taxon>
        <taxon>Pseudomonadati</taxon>
        <taxon>Pseudomonadota</taxon>
        <taxon>Gammaproteobacteria</taxon>
        <taxon>Lysobacterales</taxon>
        <taxon>Rhodanobacteraceae</taxon>
        <taxon>Fulvimonas</taxon>
    </lineage>
</organism>
<comment type="similarity">
    <text evidence="1">Belongs to the transposase IS21/IS408/IS1162 family.</text>
</comment>
<dbReference type="PANTHER" id="PTHR35004">
    <property type="entry name" value="TRANSPOSASE RV3428C-RELATED"/>
    <property type="match status" value="1"/>
</dbReference>
<dbReference type="RefSeq" id="WP_336806909.1">
    <property type="nucleotide sequence ID" value="NZ_JBBBNY010000003.1"/>
</dbReference>
<evidence type="ECO:0000259" key="2">
    <source>
        <dbReference type="PROSITE" id="PS50994"/>
    </source>
</evidence>
<dbReference type="PANTHER" id="PTHR35004:SF8">
    <property type="entry name" value="TRANSPOSASE RV3428C-RELATED"/>
    <property type="match status" value="1"/>
</dbReference>
<accession>A0ABU8JAR5</accession>
<dbReference type="Pfam" id="PF22483">
    <property type="entry name" value="Mu-transpos_C_2"/>
    <property type="match status" value="1"/>
</dbReference>
<dbReference type="NCBIfam" id="NF033546">
    <property type="entry name" value="transpos_IS21"/>
    <property type="match status" value="1"/>
</dbReference>
<gene>
    <name evidence="3" type="primary">istA</name>
    <name evidence="3" type="ORF">WAT24_05920</name>
</gene>
<evidence type="ECO:0000313" key="3">
    <source>
        <dbReference type="EMBL" id="MEI7036289.1"/>
    </source>
</evidence>
<dbReference type="SUPFAM" id="SSF53098">
    <property type="entry name" value="Ribonuclease H-like"/>
    <property type="match status" value="1"/>
</dbReference>
<dbReference type="InterPro" id="IPR054353">
    <property type="entry name" value="IstA-like_C"/>
</dbReference>
<dbReference type="Proteomes" id="UP001381174">
    <property type="component" value="Unassembled WGS sequence"/>
</dbReference>
<dbReference type="EMBL" id="JBBBNY010000003">
    <property type="protein sequence ID" value="MEI7036289.1"/>
    <property type="molecule type" value="Genomic_DNA"/>
</dbReference>
<feature type="domain" description="Integrase catalytic" evidence="2">
    <location>
        <begin position="128"/>
        <end position="309"/>
    </location>
</feature>
<dbReference type="InterPro" id="IPR036397">
    <property type="entry name" value="RNaseH_sf"/>
</dbReference>
<dbReference type="PROSITE" id="PS50994">
    <property type="entry name" value="INTEGRASE"/>
    <property type="match status" value="1"/>
</dbReference>
<proteinExistence type="inferred from homology"/>
<reference evidence="3 4" key="1">
    <citation type="journal article" date="2014" name="Int. J. Syst. Evol. Microbiol.">
        <title>Fulvimonas yonginensis sp. nov., isolated from greenhouse soil, and emended description of the genus Fulvimonas.</title>
        <authorList>
            <person name="Ahn J.H."/>
            <person name="Kim S.J."/>
            <person name="Weon H.Y."/>
            <person name="Hong S.B."/>
            <person name="Seok S.J."/>
            <person name="Kwon S.W."/>
        </authorList>
    </citation>
    <scope>NUCLEOTIDE SEQUENCE [LARGE SCALE GENOMIC DNA]</scope>
    <source>
        <strain evidence="3 4">KACC 16952</strain>
    </source>
</reference>